<organism evidence="1 2">
    <name type="scientific">Dorcoceras hygrometricum</name>
    <dbReference type="NCBI Taxonomy" id="472368"/>
    <lineage>
        <taxon>Eukaryota</taxon>
        <taxon>Viridiplantae</taxon>
        <taxon>Streptophyta</taxon>
        <taxon>Embryophyta</taxon>
        <taxon>Tracheophyta</taxon>
        <taxon>Spermatophyta</taxon>
        <taxon>Magnoliopsida</taxon>
        <taxon>eudicotyledons</taxon>
        <taxon>Gunneridae</taxon>
        <taxon>Pentapetalae</taxon>
        <taxon>asterids</taxon>
        <taxon>lamiids</taxon>
        <taxon>Lamiales</taxon>
        <taxon>Gesneriaceae</taxon>
        <taxon>Didymocarpoideae</taxon>
        <taxon>Trichosporeae</taxon>
        <taxon>Loxocarpinae</taxon>
        <taxon>Dorcoceras</taxon>
    </lineage>
</organism>
<accession>A0A2Z7CE41</accession>
<reference evidence="1 2" key="1">
    <citation type="journal article" date="2015" name="Proc. Natl. Acad. Sci. U.S.A.">
        <title>The resurrection genome of Boea hygrometrica: A blueprint for survival of dehydration.</title>
        <authorList>
            <person name="Xiao L."/>
            <person name="Yang G."/>
            <person name="Zhang L."/>
            <person name="Yang X."/>
            <person name="Zhao S."/>
            <person name="Ji Z."/>
            <person name="Zhou Q."/>
            <person name="Hu M."/>
            <person name="Wang Y."/>
            <person name="Chen M."/>
            <person name="Xu Y."/>
            <person name="Jin H."/>
            <person name="Xiao X."/>
            <person name="Hu G."/>
            <person name="Bao F."/>
            <person name="Hu Y."/>
            <person name="Wan P."/>
            <person name="Li L."/>
            <person name="Deng X."/>
            <person name="Kuang T."/>
            <person name="Xiang C."/>
            <person name="Zhu J.K."/>
            <person name="Oliver M.J."/>
            <person name="He Y."/>
        </authorList>
    </citation>
    <scope>NUCLEOTIDE SEQUENCE [LARGE SCALE GENOMIC DNA]</scope>
    <source>
        <strain evidence="2">cv. XS01</strain>
    </source>
</reference>
<dbReference type="EMBL" id="KQ996399">
    <property type="protein sequence ID" value="KZV45321.1"/>
    <property type="molecule type" value="Genomic_DNA"/>
</dbReference>
<dbReference type="AlphaFoldDB" id="A0A2Z7CE41"/>
<keyword evidence="2" id="KW-1185">Reference proteome</keyword>
<dbReference type="InterPro" id="IPR015422">
    <property type="entry name" value="PyrdxlP-dep_Trfase_small"/>
</dbReference>
<dbReference type="Proteomes" id="UP000250235">
    <property type="component" value="Unassembled WGS sequence"/>
</dbReference>
<dbReference type="Gene3D" id="3.90.1150.10">
    <property type="entry name" value="Aspartate Aminotransferase, domain 1"/>
    <property type="match status" value="1"/>
</dbReference>
<dbReference type="InterPro" id="IPR015424">
    <property type="entry name" value="PyrdxlP-dep_Trfase"/>
</dbReference>
<sequence length="84" mass="9544">MYAEFANGLKQLGIHCTKSDAGFYFWADMSSLILSYSEKGELELPGFSCRCVEPGRFGLCFTTLSEKGIHSFSHQTHSRRFRIL</sequence>
<gene>
    <name evidence="1" type="ORF">F511_04059</name>
</gene>
<evidence type="ECO:0000313" key="2">
    <source>
        <dbReference type="Proteomes" id="UP000250235"/>
    </source>
</evidence>
<dbReference type="SUPFAM" id="SSF53383">
    <property type="entry name" value="PLP-dependent transferases"/>
    <property type="match status" value="1"/>
</dbReference>
<protein>
    <submittedName>
        <fullName evidence="1">Acc synthase</fullName>
    </submittedName>
</protein>
<evidence type="ECO:0000313" key="1">
    <source>
        <dbReference type="EMBL" id="KZV45321.1"/>
    </source>
</evidence>
<proteinExistence type="predicted"/>
<dbReference type="OrthoDB" id="7042322at2759"/>
<name>A0A2Z7CE41_9LAMI</name>